<evidence type="ECO:0000256" key="8">
    <source>
        <dbReference type="ARBA" id="ARBA00022975"/>
    </source>
</evidence>
<accession>A0ABU8DF93</accession>
<dbReference type="Proteomes" id="UP001306592">
    <property type="component" value="Unassembled WGS sequence"/>
</dbReference>
<dbReference type="GeneID" id="89474100"/>
<evidence type="ECO:0000313" key="12">
    <source>
        <dbReference type="Proteomes" id="UP001306592"/>
    </source>
</evidence>
<dbReference type="Pfam" id="PF00117">
    <property type="entry name" value="GATase"/>
    <property type="match status" value="1"/>
</dbReference>
<proteinExistence type="inferred from homology"/>
<keyword evidence="4" id="KW-0436">Ligase</keyword>
<protein>
    <recommendedName>
        <fullName evidence="3">CTP synthase (glutamine hydrolyzing)</fullName>
        <ecNumber evidence="3">6.3.4.2</ecNumber>
    </recommendedName>
</protein>
<keyword evidence="7" id="KW-0315">Glutamine amidotransferase</keyword>
<dbReference type="InterPro" id="IPR029062">
    <property type="entry name" value="Class_I_gatase-like"/>
</dbReference>
<sequence length="229" mass="25110">MTYLRLALVGDYRPDAVAHQAIPLAISLAAQALNLDVTPQWLPTETLTDRSMLQDFDAIWLVPGSPYHSDDAAFMTITYARENNVPFLGSCAGFQYAIVEYARNVMGWTDAGHAETASGGRLVIAPLSCSLVEKNGDILIKPDTLLARAYGKSEITEGYHCNFGVNPDFVVELSGYPLRLSAHDRDGDVRAMELPGHKFFAATLFQSERAALRHELSPLLVELLRAASQ</sequence>
<dbReference type="InterPro" id="IPR004468">
    <property type="entry name" value="CTP_synthase"/>
</dbReference>
<keyword evidence="12" id="KW-1185">Reference proteome</keyword>
<reference evidence="11 12" key="1">
    <citation type="submission" date="2024-02" db="EMBL/GenBank/DDBJ databases">
        <title>First report Erwinia aphidicola in onion in Chile.</title>
        <authorList>
            <person name="Valenzuela M."/>
            <person name="Pena M."/>
            <person name="Dutta B."/>
        </authorList>
    </citation>
    <scope>NUCLEOTIDE SEQUENCE [LARGE SCALE GENOMIC DNA]</scope>
    <source>
        <strain evidence="11 12">QCJ3A</strain>
    </source>
</reference>
<dbReference type="SUPFAM" id="SSF52317">
    <property type="entry name" value="Class I glutamine amidotransferase-like"/>
    <property type="match status" value="1"/>
</dbReference>
<evidence type="ECO:0000256" key="1">
    <source>
        <dbReference type="ARBA" id="ARBA00005171"/>
    </source>
</evidence>
<evidence type="ECO:0000256" key="7">
    <source>
        <dbReference type="ARBA" id="ARBA00022962"/>
    </source>
</evidence>
<evidence type="ECO:0000256" key="9">
    <source>
        <dbReference type="ARBA" id="ARBA00047781"/>
    </source>
</evidence>
<dbReference type="NCBIfam" id="NF004836">
    <property type="entry name" value="PRK06186.1"/>
    <property type="match status" value="1"/>
</dbReference>
<dbReference type="Gene3D" id="3.40.50.880">
    <property type="match status" value="1"/>
</dbReference>
<evidence type="ECO:0000256" key="3">
    <source>
        <dbReference type="ARBA" id="ARBA00012291"/>
    </source>
</evidence>
<evidence type="ECO:0000313" key="11">
    <source>
        <dbReference type="EMBL" id="MEI2681548.1"/>
    </source>
</evidence>
<evidence type="ECO:0000256" key="2">
    <source>
        <dbReference type="ARBA" id="ARBA00007533"/>
    </source>
</evidence>
<comment type="caution">
    <text evidence="11">The sequence shown here is derived from an EMBL/GenBank/DDBJ whole genome shotgun (WGS) entry which is preliminary data.</text>
</comment>
<keyword evidence="8" id="KW-0665">Pyrimidine biosynthesis</keyword>
<dbReference type="EMBL" id="JBANEI010000004">
    <property type="protein sequence ID" value="MEI2681548.1"/>
    <property type="molecule type" value="Genomic_DNA"/>
</dbReference>
<dbReference type="EC" id="6.3.4.2" evidence="3"/>
<keyword evidence="5" id="KW-0547">Nucleotide-binding</keyword>
<gene>
    <name evidence="11" type="ORF">V8N49_07690</name>
</gene>
<evidence type="ECO:0000256" key="4">
    <source>
        <dbReference type="ARBA" id="ARBA00022598"/>
    </source>
</evidence>
<dbReference type="RefSeq" id="WP_048917094.1">
    <property type="nucleotide sequence ID" value="NZ_CAKKMT010000009.1"/>
</dbReference>
<keyword evidence="6" id="KW-0067">ATP-binding</keyword>
<evidence type="ECO:0000256" key="5">
    <source>
        <dbReference type="ARBA" id="ARBA00022741"/>
    </source>
</evidence>
<dbReference type="InterPro" id="IPR017926">
    <property type="entry name" value="GATASE"/>
</dbReference>
<dbReference type="PANTHER" id="PTHR11550">
    <property type="entry name" value="CTP SYNTHASE"/>
    <property type="match status" value="1"/>
</dbReference>
<dbReference type="PANTHER" id="PTHR11550:SF0">
    <property type="entry name" value="CTP SYNTHASE-RELATED"/>
    <property type="match status" value="1"/>
</dbReference>
<comment type="similarity">
    <text evidence="2">Belongs to the CTP synthase family.</text>
</comment>
<comment type="pathway">
    <text evidence="1">Pyrimidine metabolism; CTP biosynthesis via de novo pathway; CTP from UDP: step 2/2.</text>
</comment>
<evidence type="ECO:0000256" key="6">
    <source>
        <dbReference type="ARBA" id="ARBA00022840"/>
    </source>
</evidence>
<evidence type="ECO:0000259" key="10">
    <source>
        <dbReference type="Pfam" id="PF00117"/>
    </source>
</evidence>
<organism evidence="11 12">
    <name type="scientific">Erwinia aphidicola</name>
    <dbReference type="NCBI Taxonomy" id="68334"/>
    <lineage>
        <taxon>Bacteria</taxon>
        <taxon>Pseudomonadati</taxon>
        <taxon>Pseudomonadota</taxon>
        <taxon>Gammaproteobacteria</taxon>
        <taxon>Enterobacterales</taxon>
        <taxon>Erwiniaceae</taxon>
        <taxon>Erwinia</taxon>
    </lineage>
</organism>
<comment type="catalytic activity">
    <reaction evidence="9">
        <text>UTP + L-glutamine + ATP + H2O = CTP + L-glutamate + ADP + phosphate + 2 H(+)</text>
        <dbReference type="Rhea" id="RHEA:26426"/>
        <dbReference type="ChEBI" id="CHEBI:15377"/>
        <dbReference type="ChEBI" id="CHEBI:15378"/>
        <dbReference type="ChEBI" id="CHEBI:29985"/>
        <dbReference type="ChEBI" id="CHEBI:30616"/>
        <dbReference type="ChEBI" id="CHEBI:37563"/>
        <dbReference type="ChEBI" id="CHEBI:43474"/>
        <dbReference type="ChEBI" id="CHEBI:46398"/>
        <dbReference type="ChEBI" id="CHEBI:58359"/>
        <dbReference type="ChEBI" id="CHEBI:456216"/>
        <dbReference type="EC" id="6.3.4.2"/>
    </reaction>
</comment>
<feature type="domain" description="Glutamine amidotransferase" evidence="10">
    <location>
        <begin position="31"/>
        <end position="115"/>
    </location>
</feature>
<name>A0ABU8DF93_ERWAP</name>